<evidence type="ECO:0000259" key="4">
    <source>
        <dbReference type="PROSITE" id="PS51118"/>
    </source>
</evidence>
<dbReference type="PANTHER" id="PTHR33204">
    <property type="entry name" value="TRANSCRIPTIONAL REGULATOR, MARR FAMILY"/>
    <property type="match status" value="1"/>
</dbReference>
<sequence length="171" mass="19234">MNTARLEGILADRDAWRPTHCSIAKAMDIIGTRSAVLILREAYCGTTRFDDFARRVGITEAVAASRLRELTAEGLFERRPYKEPGQRTRYEYVLTDKGRDLHPAVLALMQWGDKYLQGKRGAPIGMSDAASGEPVRVEVRSPDREVPLSELRLTANFTAEDVRRQRGEASR</sequence>
<name>A0A438AVF8_9NOCA</name>
<dbReference type="PANTHER" id="PTHR33204:SF18">
    <property type="entry name" value="TRANSCRIPTIONAL REGULATORY PROTEIN"/>
    <property type="match status" value="1"/>
</dbReference>
<dbReference type="OrthoDB" id="5183359at2"/>
<keyword evidence="1" id="KW-0805">Transcription regulation</keyword>
<dbReference type="Proteomes" id="UP000283479">
    <property type="component" value="Unassembled WGS sequence"/>
</dbReference>
<feature type="domain" description="HTH hxlR-type" evidence="4">
    <location>
        <begin position="21"/>
        <end position="120"/>
    </location>
</feature>
<dbReference type="Pfam" id="PF01638">
    <property type="entry name" value="HxlR"/>
    <property type="match status" value="1"/>
</dbReference>
<reference evidence="5 6" key="1">
    <citation type="submission" date="2018-11" db="EMBL/GenBank/DDBJ databases">
        <title>Rhodococcus spongicola sp. nov. and Rhodococcus xishaensis sp. nov. from marine sponges.</title>
        <authorList>
            <person name="Li L."/>
            <person name="Lin H.W."/>
        </authorList>
    </citation>
    <scope>NUCLEOTIDE SEQUENCE [LARGE SCALE GENOMIC DNA]</scope>
    <source>
        <strain evidence="5 6">LHW51113</strain>
    </source>
</reference>
<dbReference type="SUPFAM" id="SSF46785">
    <property type="entry name" value="Winged helix' DNA-binding domain"/>
    <property type="match status" value="1"/>
</dbReference>
<keyword evidence="6" id="KW-1185">Reference proteome</keyword>
<dbReference type="PROSITE" id="PS51118">
    <property type="entry name" value="HTH_HXLR"/>
    <property type="match status" value="1"/>
</dbReference>
<evidence type="ECO:0000313" key="5">
    <source>
        <dbReference type="EMBL" id="RVW02703.1"/>
    </source>
</evidence>
<comment type="caution">
    <text evidence="5">The sequence shown here is derived from an EMBL/GenBank/DDBJ whole genome shotgun (WGS) entry which is preliminary data.</text>
</comment>
<dbReference type="InterPro" id="IPR036388">
    <property type="entry name" value="WH-like_DNA-bd_sf"/>
</dbReference>
<keyword evidence="3" id="KW-0804">Transcription</keyword>
<dbReference type="EMBL" id="RKLO01000003">
    <property type="protein sequence ID" value="RVW02703.1"/>
    <property type="molecule type" value="Genomic_DNA"/>
</dbReference>
<proteinExistence type="predicted"/>
<dbReference type="RefSeq" id="WP_127952630.1">
    <property type="nucleotide sequence ID" value="NZ_RKLO01000003.1"/>
</dbReference>
<dbReference type="InterPro" id="IPR036390">
    <property type="entry name" value="WH_DNA-bd_sf"/>
</dbReference>
<gene>
    <name evidence="5" type="ORF">EGT50_08035</name>
</gene>
<evidence type="ECO:0000313" key="6">
    <source>
        <dbReference type="Proteomes" id="UP000283479"/>
    </source>
</evidence>
<dbReference type="GO" id="GO:0003677">
    <property type="term" value="F:DNA binding"/>
    <property type="evidence" value="ECO:0007669"/>
    <property type="project" value="UniProtKB-KW"/>
</dbReference>
<dbReference type="InterPro" id="IPR002577">
    <property type="entry name" value="HTH_HxlR"/>
</dbReference>
<dbReference type="Gene3D" id="1.10.10.10">
    <property type="entry name" value="Winged helix-like DNA-binding domain superfamily/Winged helix DNA-binding domain"/>
    <property type="match status" value="1"/>
</dbReference>
<evidence type="ECO:0000256" key="2">
    <source>
        <dbReference type="ARBA" id="ARBA00023125"/>
    </source>
</evidence>
<protein>
    <submittedName>
        <fullName evidence="5">Transcriptional regulator</fullName>
    </submittedName>
</protein>
<accession>A0A438AVF8</accession>
<evidence type="ECO:0000256" key="3">
    <source>
        <dbReference type="ARBA" id="ARBA00023163"/>
    </source>
</evidence>
<keyword evidence="2" id="KW-0238">DNA-binding</keyword>
<dbReference type="AlphaFoldDB" id="A0A438AVF8"/>
<evidence type="ECO:0000256" key="1">
    <source>
        <dbReference type="ARBA" id="ARBA00023015"/>
    </source>
</evidence>
<organism evidence="5 6">
    <name type="scientific">Rhodococcus xishaensis</name>
    <dbReference type="NCBI Taxonomy" id="2487364"/>
    <lineage>
        <taxon>Bacteria</taxon>
        <taxon>Bacillati</taxon>
        <taxon>Actinomycetota</taxon>
        <taxon>Actinomycetes</taxon>
        <taxon>Mycobacteriales</taxon>
        <taxon>Nocardiaceae</taxon>
        <taxon>Rhodococcus</taxon>
    </lineage>
</organism>